<dbReference type="Proteomes" id="UP000325395">
    <property type="component" value="Unassembled WGS sequence"/>
</dbReference>
<accession>A0ABQ6WXY5</accession>
<reference evidence="2 3" key="1">
    <citation type="submission" date="2019-04" db="EMBL/GenBank/DDBJ databases">
        <authorList>
            <consortium name="DOE Joint Genome Institute"/>
            <person name="Mondo S."/>
            <person name="Kjaerbolling I."/>
            <person name="Vesth T."/>
            <person name="Frisvad J.C."/>
            <person name="Nybo J.L."/>
            <person name="Theobald S."/>
            <person name="Kildgaard S."/>
            <person name="Isbrandt T."/>
            <person name="Kuo A."/>
            <person name="Sato A."/>
            <person name="Lyhne E.K."/>
            <person name="Kogle M.E."/>
            <person name="Wiebenga A."/>
            <person name="Kun R.S."/>
            <person name="Lubbers R.J."/>
            <person name="Makela M.R."/>
            <person name="Barry K."/>
            <person name="Chovatia M."/>
            <person name="Clum A."/>
            <person name="Daum C."/>
            <person name="Haridas S."/>
            <person name="He G."/>
            <person name="LaButti K."/>
            <person name="Lipzen A."/>
            <person name="Riley R."/>
            <person name="Salamov A."/>
            <person name="Simmons B.A."/>
            <person name="Magnuson J.K."/>
            <person name="Henrissat B."/>
            <person name="Mortensen U.H."/>
            <person name="Larsen T.O."/>
            <person name="Devries R.P."/>
            <person name="Grigoriev I.V."/>
            <person name="Machida M."/>
            <person name="Baker S.E."/>
            <person name="Andersen M.R."/>
            <person name="Cantor M.N."/>
            <person name="Hua S.X."/>
        </authorList>
    </citation>
    <scope>NUCLEOTIDE SEQUENCE [LARGE SCALE GENOMIC DNA]</scope>
    <source>
        <strain evidence="2 3">CBS 117616</strain>
    </source>
</reference>
<organism evidence="2 3">
    <name type="scientific">Aspergillus pseudocaelatus</name>
    <dbReference type="NCBI Taxonomy" id="1825620"/>
    <lineage>
        <taxon>Eukaryota</taxon>
        <taxon>Fungi</taxon>
        <taxon>Dikarya</taxon>
        <taxon>Ascomycota</taxon>
        <taxon>Pezizomycotina</taxon>
        <taxon>Eurotiomycetes</taxon>
        <taxon>Eurotiomycetidae</taxon>
        <taxon>Eurotiales</taxon>
        <taxon>Aspergillaceae</taxon>
        <taxon>Aspergillus</taxon>
        <taxon>Aspergillus subgen. Circumdati</taxon>
    </lineage>
</organism>
<evidence type="ECO:0000313" key="2">
    <source>
        <dbReference type="EMBL" id="KAE8421945.1"/>
    </source>
</evidence>
<gene>
    <name evidence="2" type="ORF">BDV36DRAFT_246326</name>
</gene>
<sequence length="374" mass="42842">MSWLSSCSDLPRPIVSVDSVTKAEYELRSFFEDENTNYDLRLRISEAILDSKPVTSILRSAQKRKRLFIYDREANVLRAYPAMPRPIHGTVTDLVSQFLMKAVRTNFITEDEQGCISSSTEGILLSRTQIHTSGKKHQGWIKYPEITILFRELDGRSLPRVVFEVGFNESYDDLQNDARQWLIRSRGLVRLVILVRIDEDVRQLQVYRNTSCFRSRVNDLVVKYGNDLGKIRAGIECEGSEDSDAEMYEDICSKIRATDWVGPITVSLEVWEMHNHIPTLREPPIAVFPAPASPQNPKIHITDLIPTESRKRFKNIDNSRTAELDMGLFRQILASATKRLAHQRAITKIRPRPKEHNDPDYSPPSHPDSCSDCS</sequence>
<dbReference type="EMBL" id="ML735697">
    <property type="protein sequence ID" value="KAE8421945.1"/>
    <property type="molecule type" value="Genomic_DNA"/>
</dbReference>
<feature type="region of interest" description="Disordered" evidence="1">
    <location>
        <begin position="347"/>
        <end position="374"/>
    </location>
</feature>
<evidence type="ECO:0000256" key="1">
    <source>
        <dbReference type="SAM" id="MobiDB-lite"/>
    </source>
</evidence>
<protein>
    <submittedName>
        <fullName evidence="2">Uncharacterized protein</fullName>
    </submittedName>
</protein>
<proteinExistence type="predicted"/>
<name>A0ABQ6WXY5_9EURO</name>
<keyword evidence="3" id="KW-1185">Reference proteome</keyword>
<evidence type="ECO:0000313" key="3">
    <source>
        <dbReference type="Proteomes" id="UP000325395"/>
    </source>
</evidence>